<evidence type="ECO:0000313" key="2">
    <source>
        <dbReference type="EMBL" id="CAB4145929.1"/>
    </source>
</evidence>
<dbReference type="EMBL" id="LR796926">
    <property type="protein sequence ID" value="CAB4175891.1"/>
    <property type="molecule type" value="Genomic_DNA"/>
</dbReference>
<dbReference type="EMBL" id="LR797376">
    <property type="protein sequence ID" value="CAB4211902.1"/>
    <property type="molecule type" value="Genomic_DNA"/>
</dbReference>
<name>A0A6J5PD95_9CAUD</name>
<keyword evidence="1" id="KW-0812">Transmembrane</keyword>
<dbReference type="EMBL" id="LR796847">
    <property type="protein sequence ID" value="CAB4169433.1"/>
    <property type="molecule type" value="Genomic_DNA"/>
</dbReference>
<keyword evidence="1" id="KW-0472">Membrane</keyword>
<dbReference type="EMBL" id="LR798369">
    <property type="protein sequence ID" value="CAB5227448.1"/>
    <property type="molecule type" value="Genomic_DNA"/>
</dbReference>
<keyword evidence="1" id="KW-1133">Transmembrane helix</keyword>
<feature type="transmembrane region" description="Helical" evidence="1">
    <location>
        <begin position="7"/>
        <end position="24"/>
    </location>
</feature>
<accession>A0A6J5PD95</accession>
<reference evidence="3" key="1">
    <citation type="submission" date="2020-05" db="EMBL/GenBank/DDBJ databases">
        <authorList>
            <person name="Chiriac C."/>
            <person name="Salcher M."/>
            <person name="Ghai R."/>
            <person name="Kavagutti S V."/>
        </authorList>
    </citation>
    <scope>NUCLEOTIDE SEQUENCE</scope>
</reference>
<evidence type="ECO:0000313" key="9">
    <source>
        <dbReference type="EMBL" id="CAB5227448.1"/>
    </source>
</evidence>
<protein>
    <submittedName>
        <fullName evidence="3">Uncharacterized protein</fullName>
    </submittedName>
</protein>
<proteinExistence type="predicted"/>
<evidence type="ECO:0000256" key="1">
    <source>
        <dbReference type="SAM" id="Phobius"/>
    </source>
</evidence>
<feature type="transmembrane region" description="Helical" evidence="1">
    <location>
        <begin position="30"/>
        <end position="49"/>
    </location>
</feature>
<evidence type="ECO:0000313" key="6">
    <source>
        <dbReference type="EMBL" id="CAB4191635.1"/>
    </source>
</evidence>
<dbReference type="PROSITE" id="PS51257">
    <property type="entry name" value="PROKAR_LIPOPROTEIN"/>
    <property type="match status" value="1"/>
</dbReference>
<organism evidence="3">
    <name type="scientific">uncultured Caudovirales phage</name>
    <dbReference type="NCBI Taxonomy" id="2100421"/>
    <lineage>
        <taxon>Viruses</taxon>
        <taxon>Duplodnaviria</taxon>
        <taxon>Heunggongvirae</taxon>
        <taxon>Uroviricota</taxon>
        <taxon>Caudoviricetes</taxon>
        <taxon>Peduoviridae</taxon>
        <taxon>Maltschvirus</taxon>
        <taxon>Maltschvirus maltsch</taxon>
    </lineage>
</organism>
<gene>
    <name evidence="5" type="ORF">UFOVP1072_7</name>
    <name evidence="6" type="ORF">UFOVP1211_65</name>
    <name evidence="7" type="ORF">UFOVP1420_54</name>
    <name evidence="9" type="ORF">UFOVP1518_53</name>
    <name evidence="8" type="ORF">UFOVP1657_47</name>
    <name evidence="2" type="ORF">UFOVP475_66</name>
    <name evidence="3" type="ORF">UFOVP897_28</name>
    <name evidence="4" type="ORF">UFOVP984_66</name>
</gene>
<dbReference type="EMBL" id="LR797171">
    <property type="protein sequence ID" value="CAB4191635.1"/>
    <property type="molecule type" value="Genomic_DNA"/>
</dbReference>
<dbReference type="EMBL" id="LR797514">
    <property type="protein sequence ID" value="CAB4222319.1"/>
    <property type="molecule type" value="Genomic_DNA"/>
</dbReference>
<evidence type="ECO:0000313" key="3">
    <source>
        <dbReference type="EMBL" id="CAB4169433.1"/>
    </source>
</evidence>
<dbReference type="EMBL" id="LR797018">
    <property type="protein sequence ID" value="CAB4181008.1"/>
    <property type="molecule type" value="Genomic_DNA"/>
</dbReference>
<dbReference type="EMBL" id="LR796460">
    <property type="protein sequence ID" value="CAB4145929.1"/>
    <property type="molecule type" value="Genomic_DNA"/>
</dbReference>
<evidence type="ECO:0000313" key="5">
    <source>
        <dbReference type="EMBL" id="CAB4181008.1"/>
    </source>
</evidence>
<evidence type="ECO:0000313" key="8">
    <source>
        <dbReference type="EMBL" id="CAB4222319.1"/>
    </source>
</evidence>
<evidence type="ECO:0000313" key="7">
    <source>
        <dbReference type="EMBL" id="CAB4211902.1"/>
    </source>
</evidence>
<evidence type="ECO:0000313" key="4">
    <source>
        <dbReference type="EMBL" id="CAB4175891.1"/>
    </source>
</evidence>
<sequence length="125" mass="13881">MRVNYSDATLLLGGILLGCLYGLISGMVIGWWLAPIVVAIGGAFFLWMIHTLRRLDDLPKCNDDFEDDHVGTVCALVRQMVDDDRSLGAILDGLSNNEINWLTRRMVSKTLKAEDAIASKVTTWI</sequence>